<gene>
    <name evidence="1" type="ORF">K239x_42550</name>
</gene>
<dbReference type="OrthoDB" id="232867at2"/>
<dbReference type="PANTHER" id="PTHR28037:SF1">
    <property type="entry name" value="ALCOHOL O-ACETYLTRANSFERASE 1-RELATED"/>
    <property type="match status" value="1"/>
</dbReference>
<sequence>MLMRSESADACVIESDLPNYGRTFPMYVPAIDWYFLCDDSREYPMSFYLDLDFTGTIDQEKFSLALREALSRHPLLMCVIQPGKQDLPCWTLAQDPMPTIDWADEGVPFGYGDAPNESSSESEVGLDGDFIDIRRTPGLRIWVRESSDSVRMTLQFHHSACDGTGAYRFVGDLLACYMQQLPSCNNKVELGDFDPALLKVRAAKMRSIRSIDSELKKLSVALKEAWHHVGTRVSPLKAPDSKPQTKTLPGIVKRVFSADELSSMRHQATDQGATLNDWYLCKLFQAARDWNGRYRHNGKLRLLVPADMRDGNDFAIPACNMTACTFITRRASELNDDKKLLDSIRADTLQIKQGHPQRAFVNAITSAMQGSMLPWIMNKNKCMATAVLSNAGDPSRRFTCKLPKRRGKVSCDEFTLESITGVPPLRRHTRSTLSVSSYGRQLVASMRCDPYLFSQGDSQRLLDLFCDRLLPANES</sequence>
<dbReference type="PANTHER" id="PTHR28037">
    <property type="entry name" value="ALCOHOL O-ACETYLTRANSFERASE 1-RELATED"/>
    <property type="match status" value="1"/>
</dbReference>
<evidence type="ECO:0008006" key="3">
    <source>
        <dbReference type="Google" id="ProtNLM"/>
    </source>
</evidence>
<dbReference type="EMBL" id="CP036526">
    <property type="protein sequence ID" value="QDT12246.1"/>
    <property type="molecule type" value="Genomic_DNA"/>
</dbReference>
<keyword evidence="2" id="KW-1185">Reference proteome</keyword>
<dbReference type="Gene3D" id="3.30.559.10">
    <property type="entry name" value="Chloramphenicol acetyltransferase-like domain"/>
    <property type="match status" value="1"/>
</dbReference>
<dbReference type="Proteomes" id="UP000319817">
    <property type="component" value="Chromosome"/>
</dbReference>
<proteinExistence type="predicted"/>
<organism evidence="1 2">
    <name type="scientific">Stieleria marina</name>
    <dbReference type="NCBI Taxonomy" id="1930275"/>
    <lineage>
        <taxon>Bacteria</taxon>
        <taxon>Pseudomonadati</taxon>
        <taxon>Planctomycetota</taxon>
        <taxon>Planctomycetia</taxon>
        <taxon>Pirellulales</taxon>
        <taxon>Pirellulaceae</taxon>
        <taxon>Stieleria</taxon>
    </lineage>
</organism>
<dbReference type="RefSeq" id="WP_145419985.1">
    <property type="nucleotide sequence ID" value="NZ_CP036526.1"/>
</dbReference>
<evidence type="ECO:0000313" key="2">
    <source>
        <dbReference type="Proteomes" id="UP000319817"/>
    </source>
</evidence>
<dbReference type="InterPro" id="IPR023213">
    <property type="entry name" value="CAT-like_dom_sf"/>
</dbReference>
<dbReference type="AlphaFoldDB" id="A0A517NYQ8"/>
<protein>
    <recommendedName>
        <fullName evidence="3">Acyltransferase PapA5</fullName>
    </recommendedName>
</protein>
<dbReference type="InterPro" id="IPR052058">
    <property type="entry name" value="Alcohol_O-acetyltransferase"/>
</dbReference>
<name>A0A517NYQ8_9BACT</name>
<accession>A0A517NYQ8</accession>
<evidence type="ECO:0000313" key="1">
    <source>
        <dbReference type="EMBL" id="QDT12246.1"/>
    </source>
</evidence>
<dbReference type="SUPFAM" id="SSF52777">
    <property type="entry name" value="CoA-dependent acyltransferases"/>
    <property type="match status" value="1"/>
</dbReference>
<reference evidence="1 2" key="1">
    <citation type="submission" date="2019-02" db="EMBL/GenBank/DDBJ databases">
        <title>Deep-cultivation of Planctomycetes and their phenomic and genomic characterization uncovers novel biology.</title>
        <authorList>
            <person name="Wiegand S."/>
            <person name="Jogler M."/>
            <person name="Boedeker C."/>
            <person name="Pinto D."/>
            <person name="Vollmers J."/>
            <person name="Rivas-Marin E."/>
            <person name="Kohn T."/>
            <person name="Peeters S.H."/>
            <person name="Heuer A."/>
            <person name="Rast P."/>
            <person name="Oberbeckmann S."/>
            <person name="Bunk B."/>
            <person name="Jeske O."/>
            <person name="Meyerdierks A."/>
            <person name="Storesund J.E."/>
            <person name="Kallscheuer N."/>
            <person name="Luecker S."/>
            <person name="Lage O.M."/>
            <person name="Pohl T."/>
            <person name="Merkel B.J."/>
            <person name="Hornburger P."/>
            <person name="Mueller R.-W."/>
            <person name="Bruemmer F."/>
            <person name="Labrenz M."/>
            <person name="Spormann A.M."/>
            <person name="Op den Camp H."/>
            <person name="Overmann J."/>
            <person name="Amann R."/>
            <person name="Jetten M.S.M."/>
            <person name="Mascher T."/>
            <person name="Medema M.H."/>
            <person name="Devos D.P."/>
            <person name="Kaster A.-K."/>
            <person name="Ovreas L."/>
            <person name="Rohde M."/>
            <person name="Galperin M.Y."/>
            <person name="Jogler C."/>
        </authorList>
    </citation>
    <scope>NUCLEOTIDE SEQUENCE [LARGE SCALE GENOMIC DNA]</scope>
    <source>
        <strain evidence="1 2">K23_9</strain>
    </source>
</reference>